<dbReference type="GO" id="GO:0005634">
    <property type="term" value="C:nucleus"/>
    <property type="evidence" value="ECO:0007669"/>
    <property type="project" value="TreeGrafter"/>
</dbReference>
<dbReference type="GO" id="GO:0016829">
    <property type="term" value="F:lyase activity"/>
    <property type="evidence" value="ECO:0007669"/>
    <property type="project" value="UniProtKB-KW"/>
</dbReference>
<keyword evidence="3" id="KW-0234">DNA repair</keyword>
<dbReference type="EMBL" id="JAACNO010002296">
    <property type="protein sequence ID" value="KAF4134389.1"/>
    <property type="molecule type" value="Genomic_DNA"/>
</dbReference>
<keyword evidence="4" id="KW-0456">Lyase</keyword>
<dbReference type="GO" id="GO:0006289">
    <property type="term" value="P:nucleotide-excision repair"/>
    <property type="evidence" value="ECO:0007669"/>
    <property type="project" value="InterPro"/>
</dbReference>
<dbReference type="InterPro" id="IPR023170">
    <property type="entry name" value="HhH_base_excis_C"/>
</dbReference>
<keyword evidence="1" id="KW-0227">DNA damage</keyword>
<evidence type="ECO:0000256" key="1">
    <source>
        <dbReference type="ARBA" id="ARBA00022763"/>
    </source>
</evidence>
<keyword evidence="6" id="KW-0326">Glycosidase</keyword>
<gene>
    <name evidence="8" type="ORF">GN958_ATG16414</name>
</gene>
<organism evidence="8 9">
    <name type="scientific">Phytophthora infestans</name>
    <name type="common">Potato late blight agent</name>
    <name type="synonym">Botrytis infestans</name>
    <dbReference type="NCBI Taxonomy" id="4787"/>
    <lineage>
        <taxon>Eukaryota</taxon>
        <taxon>Sar</taxon>
        <taxon>Stramenopiles</taxon>
        <taxon>Oomycota</taxon>
        <taxon>Peronosporomycetes</taxon>
        <taxon>Peronosporales</taxon>
        <taxon>Peronosporaceae</taxon>
        <taxon>Phytophthora</taxon>
    </lineage>
</organism>
<dbReference type="SUPFAM" id="SSF48150">
    <property type="entry name" value="DNA-glycosylase"/>
    <property type="match status" value="1"/>
</dbReference>
<comment type="caution">
    <text evidence="8">The sequence shown here is derived from an EMBL/GenBank/DDBJ whole genome shotgun (WGS) entry which is preliminary data.</text>
</comment>
<evidence type="ECO:0000259" key="7">
    <source>
        <dbReference type="Pfam" id="PF07934"/>
    </source>
</evidence>
<name>A0A8S9U5C9_PHYIN</name>
<evidence type="ECO:0000256" key="3">
    <source>
        <dbReference type="ARBA" id="ARBA00023204"/>
    </source>
</evidence>
<dbReference type="SUPFAM" id="SSF55945">
    <property type="entry name" value="TATA-box binding protein-like"/>
    <property type="match status" value="1"/>
</dbReference>
<accession>A0A8S9U5C9</accession>
<dbReference type="Gene3D" id="1.10.1670.10">
    <property type="entry name" value="Helix-hairpin-Helix base-excision DNA repair enzymes (C-terminal)"/>
    <property type="match status" value="1"/>
</dbReference>
<dbReference type="AlphaFoldDB" id="A0A8S9U5C9"/>
<dbReference type="Proteomes" id="UP000704712">
    <property type="component" value="Unassembled WGS sequence"/>
</dbReference>
<proteinExistence type="predicted"/>
<evidence type="ECO:0000256" key="5">
    <source>
        <dbReference type="ARBA" id="ARBA00023268"/>
    </source>
</evidence>
<dbReference type="GO" id="GO:0006285">
    <property type="term" value="P:base-excision repair, AP site formation"/>
    <property type="evidence" value="ECO:0007669"/>
    <property type="project" value="TreeGrafter"/>
</dbReference>
<evidence type="ECO:0000313" key="8">
    <source>
        <dbReference type="EMBL" id="KAF4134389.1"/>
    </source>
</evidence>
<sequence>MRRSVRLLVAASRSITAEAPGTSNHTTSLPVVSTPSTSILTSKSHVKEEKSNTDDWVTLCGTGELSCALTLESGQVFAWRRHPIKSATWLGVVGRRVFAVRELGDIVQLRCLYPSDLSGQEGIDALSHYFRLDIPADPLYERWTKPTDRMTEIISRLRGLRIVRQDPVECLFSFICSSNNNIARIQGMVDKLKATYGDLLYKGEDDG</sequence>
<dbReference type="PANTHER" id="PTHR10242">
    <property type="entry name" value="8-OXOGUANINE DNA GLYCOSYLASE"/>
    <property type="match status" value="1"/>
</dbReference>
<dbReference type="InterPro" id="IPR012904">
    <property type="entry name" value="OGG_N"/>
</dbReference>
<protein>
    <submittedName>
        <fullName evidence="8">8-oxoguanine DNA glycosylase N-terminal domain</fullName>
    </submittedName>
</protein>
<evidence type="ECO:0000256" key="6">
    <source>
        <dbReference type="ARBA" id="ARBA00023295"/>
    </source>
</evidence>
<dbReference type="Gene3D" id="3.30.310.40">
    <property type="match status" value="1"/>
</dbReference>
<evidence type="ECO:0000256" key="4">
    <source>
        <dbReference type="ARBA" id="ARBA00023239"/>
    </source>
</evidence>
<evidence type="ECO:0000313" key="9">
    <source>
        <dbReference type="Proteomes" id="UP000704712"/>
    </source>
</evidence>
<dbReference type="GO" id="GO:0034039">
    <property type="term" value="F:8-oxo-7,8-dihydroguanine DNA N-glycosylase activity"/>
    <property type="evidence" value="ECO:0007669"/>
    <property type="project" value="TreeGrafter"/>
</dbReference>
<dbReference type="PANTHER" id="PTHR10242:SF2">
    <property type="entry name" value="N-GLYCOSYLASE_DNA LYASE"/>
    <property type="match status" value="1"/>
</dbReference>
<dbReference type="InterPro" id="IPR011257">
    <property type="entry name" value="DNA_glycosylase"/>
</dbReference>
<dbReference type="GO" id="GO:0003684">
    <property type="term" value="F:damaged DNA binding"/>
    <property type="evidence" value="ECO:0007669"/>
    <property type="project" value="InterPro"/>
</dbReference>
<keyword evidence="2" id="KW-0378">Hydrolase</keyword>
<dbReference type="Gene3D" id="1.10.340.30">
    <property type="entry name" value="Hypothetical protein, domain 2"/>
    <property type="match status" value="1"/>
</dbReference>
<dbReference type="InterPro" id="IPR052054">
    <property type="entry name" value="Oxidative_DNA_repair_enzyme"/>
</dbReference>
<dbReference type="Pfam" id="PF07934">
    <property type="entry name" value="OGG_N"/>
    <property type="match status" value="1"/>
</dbReference>
<reference evidence="8" key="1">
    <citation type="submission" date="2020-03" db="EMBL/GenBank/DDBJ databases">
        <title>Hybrid Assembly of Korean Phytophthora infestans isolates.</title>
        <authorList>
            <person name="Prokchorchik M."/>
            <person name="Lee Y."/>
            <person name="Seo J."/>
            <person name="Cho J.-H."/>
            <person name="Park Y.-E."/>
            <person name="Jang D.-C."/>
            <person name="Im J.-S."/>
            <person name="Choi J.-G."/>
            <person name="Park H.-J."/>
            <person name="Lee G.-B."/>
            <person name="Lee Y.-G."/>
            <person name="Hong S.-Y."/>
            <person name="Cho K."/>
            <person name="Sohn K.H."/>
        </authorList>
    </citation>
    <scope>NUCLEOTIDE SEQUENCE</scope>
    <source>
        <strain evidence="8">KR_2_A2</strain>
    </source>
</reference>
<keyword evidence="5" id="KW-0511">Multifunctional enzyme</keyword>
<feature type="domain" description="8-oxoguanine DNA glycosylase N-terminal" evidence="7">
    <location>
        <begin position="61"/>
        <end position="171"/>
    </location>
</feature>
<evidence type="ECO:0000256" key="2">
    <source>
        <dbReference type="ARBA" id="ARBA00022801"/>
    </source>
</evidence>